<dbReference type="InterPro" id="IPR036286">
    <property type="entry name" value="LexA/Signal_pep-like_sf"/>
</dbReference>
<dbReference type="AlphaFoldDB" id="A0A511YFZ1"/>
<name>A0A511YFZ1_9FLAO</name>
<dbReference type="Proteomes" id="UP000321150">
    <property type="component" value="Unassembled WGS sequence"/>
</dbReference>
<feature type="domain" description="Peptidase S24/S26A/S26B/S26C" evidence="1">
    <location>
        <begin position="95"/>
        <end position="214"/>
    </location>
</feature>
<dbReference type="InterPro" id="IPR015927">
    <property type="entry name" value="Peptidase_S24_S26A/B/C"/>
</dbReference>
<organism evidence="2 3">
    <name type="scientific">Chryseobacterium lathyri</name>
    <dbReference type="NCBI Taxonomy" id="395933"/>
    <lineage>
        <taxon>Bacteria</taxon>
        <taxon>Pseudomonadati</taxon>
        <taxon>Bacteroidota</taxon>
        <taxon>Flavobacteriia</taxon>
        <taxon>Flavobacteriales</taxon>
        <taxon>Weeksellaceae</taxon>
        <taxon>Chryseobacterium group</taxon>
        <taxon>Chryseobacterium</taxon>
    </lineage>
</organism>
<dbReference type="CDD" id="cd06462">
    <property type="entry name" value="Peptidase_S24_S26"/>
    <property type="match status" value="1"/>
</dbReference>
<dbReference type="RefSeq" id="WP_111960197.1">
    <property type="nucleotide sequence ID" value="NZ_BJYI01000026.1"/>
</dbReference>
<protein>
    <recommendedName>
        <fullName evidence="1">Peptidase S24/S26A/S26B/S26C domain-containing protein</fullName>
    </recommendedName>
</protein>
<dbReference type="EMBL" id="BJYI01000026">
    <property type="protein sequence ID" value="GEN74122.1"/>
    <property type="molecule type" value="Genomic_DNA"/>
</dbReference>
<accession>A0A511YFZ1</accession>
<evidence type="ECO:0000313" key="2">
    <source>
        <dbReference type="EMBL" id="GEN74122.1"/>
    </source>
</evidence>
<dbReference type="Pfam" id="PF00717">
    <property type="entry name" value="Peptidase_S24"/>
    <property type="match status" value="1"/>
</dbReference>
<reference evidence="2 3" key="1">
    <citation type="submission" date="2019-07" db="EMBL/GenBank/DDBJ databases">
        <title>Whole genome shotgun sequence of Chryseobacterium lathyri NBRC 105250.</title>
        <authorList>
            <person name="Hosoyama A."/>
            <person name="Uohara A."/>
            <person name="Ohji S."/>
            <person name="Ichikawa N."/>
        </authorList>
    </citation>
    <scope>NUCLEOTIDE SEQUENCE [LARGE SCALE GENOMIC DNA]</scope>
    <source>
        <strain evidence="2 3">NBRC 105250</strain>
    </source>
</reference>
<dbReference type="OrthoDB" id="3831186at2"/>
<dbReference type="SUPFAM" id="SSF51306">
    <property type="entry name" value="LexA/Signal peptidase"/>
    <property type="match status" value="1"/>
</dbReference>
<sequence length="233" mass="26902">MNENQKLKSYISYLINNGRVANQQEFGQVLGYKNKTSFSRLLSKPLTDKFIKNVQTCFPDYANWKDQIDNDIKRVDSVTPIPFENYMMVEYVDLSVAAGELGGNNVDELPESKKRLVPKEFDNGEYLVTRVDGDSMDDGSKYSIPDGTEILIKKYYLNNGDKMPIRNNLFVINAKDGKALKQIIEHNLDDGFIVCHSYNPDFKDYKIYMEDIIEIFLYRKIVSLRPPIPDIKN</sequence>
<proteinExistence type="predicted"/>
<gene>
    <name evidence="2" type="ORF">CLA01_41940</name>
</gene>
<comment type="caution">
    <text evidence="2">The sequence shown here is derived from an EMBL/GenBank/DDBJ whole genome shotgun (WGS) entry which is preliminary data.</text>
</comment>
<dbReference type="Gene3D" id="2.10.109.10">
    <property type="entry name" value="Umud Fragment, subunit A"/>
    <property type="match status" value="1"/>
</dbReference>
<evidence type="ECO:0000313" key="3">
    <source>
        <dbReference type="Proteomes" id="UP000321150"/>
    </source>
</evidence>
<evidence type="ECO:0000259" key="1">
    <source>
        <dbReference type="Pfam" id="PF00717"/>
    </source>
</evidence>